<dbReference type="Proteomes" id="UP001301728">
    <property type="component" value="Unassembled WGS sequence"/>
</dbReference>
<dbReference type="RefSeq" id="WP_323220162.1">
    <property type="nucleotide sequence ID" value="NZ_JAYGHT010000001.1"/>
</dbReference>
<comment type="caution">
    <text evidence="3">The sequence shown here is derived from an EMBL/GenBank/DDBJ whole genome shotgun (WGS) entry which is preliminary data.</text>
</comment>
<dbReference type="Pfam" id="PF02452">
    <property type="entry name" value="PemK_toxin"/>
    <property type="match status" value="1"/>
</dbReference>
<keyword evidence="4" id="KW-1185">Reference proteome</keyword>
<evidence type="ECO:0000313" key="4">
    <source>
        <dbReference type="Proteomes" id="UP001301728"/>
    </source>
</evidence>
<gene>
    <name evidence="3" type="ORF">VB854_00500</name>
</gene>
<dbReference type="SUPFAM" id="SSF50118">
    <property type="entry name" value="Cell growth inhibitor/plasmid maintenance toxic component"/>
    <property type="match status" value="1"/>
</dbReference>
<evidence type="ECO:0000256" key="2">
    <source>
        <dbReference type="ARBA" id="ARBA00022649"/>
    </source>
</evidence>
<dbReference type="PANTHER" id="PTHR33988:SF2">
    <property type="entry name" value="ENDORIBONUCLEASE MAZF"/>
    <property type="match status" value="1"/>
</dbReference>
<dbReference type="InterPro" id="IPR003477">
    <property type="entry name" value="PemK-like"/>
</dbReference>
<accession>A0ABU5TRC3</accession>
<dbReference type="PANTHER" id="PTHR33988">
    <property type="entry name" value="ENDORIBONUCLEASE MAZF-RELATED"/>
    <property type="match status" value="1"/>
</dbReference>
<sequence>MSSPERGEVWLVDLGYVAKVRPCLVVSIPAFEQDRALATLVPHTTSPRGSRFEVDVKAKFLKSGVFDVQNIITIPHAKLLRKLGELNSEQLGKIEETLLLWLGFQDLDSD</sequence>
<reference evidence="3 4" key="1">
    <citation type="submission" date="2023-12" db="EMBL/GenBank/DDBJ databases">
        <title>Baltic Sea Cyanobacteria.</title>
        <authorList>
            <person name="Delbaje E."/>
            <person name="Fewer D.P."/>
            <person name="Shishido T.K."/>
        </authorList>
    </citation>
    <scope>NUCLEOTIDE SEQUENCE [LARGE SCALE GENOMIC DNA]</scope>
    <source>
        <strain evidence="3 4">CCNP 1315</strain>
    </source>
</reference>
<keyword evidence="2" id="KW-1277">Toxin-antitoxin system</keyword>
<dbReference type="Gene3D" id="2.30.30.110">
    <property type="match status" value="1"/>
</dbReference>
<proteinExistence type="inferred from homology"/>
<dbReference type="EMBL" id="JAYGHT010000001">
    <property type="protein sequence ID" value="MEA5517419.1"/>
    <property type="molecule type" value="Genomic_DNA"/>
</dbReference>
<protein>
    <submittedName>
        <fullName evidence="3">Type II toxin-antitoxin system PemK/MazF family toxin</fullName>
    </submittedName>
</protein>
<name>A0ABU5TRC3_9CYAN</name>
<organism evidence="3 4">
    <name type="scientific">Limnoraphis robusta CCNP1315</name>
    <dbReference type="NCBI Taxonomy" id="3110306"/>
    <lineage>
        <taxon>Bacteria</taxon>
        <taxon>Bacillati</taxon>
        <taxon>Cyanobacteriota</taxon>
        <taxon>Cyanophyceae</taxon>
        <taxon>Oscillatoriophycideae</taxon>
        <taxon>Oscillatoriales</taxon>
        <taxon>Sirenicapillariaceae</taxon>
        <taxon>Limnoraphis</taxon>
    </lineage>
</organism>
<evidence type="ECO:0000256" key="1">
    <source>
        <dbReference type="ARBA" id="ARBA00007521"/>
    </source>
</evidence>
<comment type="similarity">
    <text evidence="1">Belongs to the PemK/MazF family.</text>
</comment>
<dbReference type="InterPro" id="IPR011067">
    <property type="entry name" value="Plasmid_toxin/cell-grow_inhib"/>
</dbReference>
<evidence type="ECO:0000313" key="3">
    <source>
        <dbReference type="EMBL" id="MEA5517419.1"/>
    </source>
</evidence>